<comment type="caution">
    <text evidence="2">The sequence shown here is derived from an EMBL/GenBank/DDBJ whole genome shotgun (WGS) entry which is preliminary data.</text>
</comment>
<dbReference type="AlphaFoldDB" id="A0A953L7P7"/>
<name>A0A953L7P7_9BACT</name>
<proteinExistence type="predicted"/>
<organism evidence="2 3">
    <name type="scientific">Membranihabitans marinus</name>
    <dbReference type="NCBI Taxonomy" id="1227546"/>
    <lineage>
        <taxon>Bacteria</taxon>
        <taxon>Pseudomonadati</taxon>
        <taxon>Bacteroidota</taxon>
        <taxon>Saprospiria</taxon>
        <taxon>Saprospirales</taxon>
        <taxon>Saprospiraceae</taxon>
        <taxon>Membranihabitans</taxon>
    </lineage>
</organism>
<dbReference type="Pfam" id="PF01261">
    <property type="entry name" value="AP_endonuc_2"/>
    <property type="match status" value="1"/>
</dbReference>
<dbReference type="RefSeq" id="WP_222578354.1">
    <property type="nucleotide sequence ID" value="NZ_JAHVHU010000002.1"/>
</dbReference>
<dbReference type="Proteomes" id="UP000753961">
    <property type="component" value="Unassembled WGS sequence"/>
</dbReference>
<accession>A0A953L7P7</accession>
<dbReference type="InterPro" id="IPR036237">
    <property type="entry name" value="Xyl_isomerase-like_sf"/>
</dbReference>
<dbReference type="PANTHER" id="PTHR12110">
    <property type="entry name" value="HYDROXYPYRUVATE ISOMERASE"/>
    <property type="match status" value="1"/>
</dbReference>
<dbReference type="Gene3D" id="3.20.20.150">
    <property type="entry name" value="Divalent-metal-dependent TIM barrel enzymes"/>
    <property type="match status" value="1"/>
</dbReference>
<dbReference type="GO" id="GO:0016853">
    <property type="term" value="F:isomerase activity"/>
    <property type="evidence" value="ECO:0007669"/>
    <property type="project" value="UniProtKB-KW"/>
</dbReference>
<feature type="domain" description="Xylose isomerase-like TIM barrel" evidence="1">
    <location>
        <begin position="59"/>
        <end position="292"/>
    </location>
</feature>
<reference evidence="2" key="1">
    <citation type="submission" date="2021-06" db="EMBL/GenBank/DDBJ databases">
        <title>44 bacteria genomes isolated from Dapeng, Shenzhen.</title>
        <authorList>
            <person name="Zheng W."/>
            <person name="Yu S."/>
            <person name="Huang Y."/>
        </authorList>
    </citation>
    <scope>NUCLEOTIDE SEQUENCE</scope>
    <source>
        <strain evidence="2">DP5N28-2</strain>
    </source>
</reference>
<dbReference type="InterPro" id="IPR050312">
    <property type="entry name" value="IolE/XylAMocC-like"/>
</dbReference>
<dbReference type="PANTHER" id="PTHR12110:SF41">
    <property type="entry name" value="INOSOSE DEHYDRATASE"/>
    <property type="match status" value="1"/>
</dbReference>
<dbReference type="PROSITE" id="PS51318">
    <property type="entry name" value="TAT"/>
    <property type="match status" value="1"/>
</dbReference>
<evidence type="ECO:0000313" key="2">
    <source>
        <dbReference type="EMBL" id="MBY5956835.1"/>
    </source>
</evidence>
<dbReference type="SUPFAM" id="SSF51658">
    <property type="entry name" value="Xylose isomerase-like"/>
    <property type="match status" value="1"/>
</dbReference>
<keyword evidence="2" id="KW-0413">Isomerase</keyword>
<dbReference type="InterPro" id="IPR006311">
    <property type="entry name" value="TAT_signal"/>
</dbReference>
<evidence type="ECO:0000313" key="3">
    <source>
        <dbReference type="Proteomes" id="UP000753961"/>
    </source>
</evidence>
<keyword evidence="3" id="KW-1185">Reference proteome</keyword>
<evidence type="ECO:0000259" key="1">
    <source>
        <dbReference type="Pfam" id="PF01261"/>
    </source>
</evidence>
<dbReference type="EMBL" id="JAHVHU010000002">
    <property type="protein sequence ID" value="MBY5956835.1"/>
    <property type="molecule type" value="Genomic_DNA"/>
</dbReference>
<sequence>MSRSNRRQFLKQAGLLTGGLATIPALSYSCQSRQNTYPQPGLQLFTVREAMDKDPEAALARVAELGYKEMETASYSPDSGFYGMDIDRFREVLKRNGLNSPSGHYGFGAPDKPGSILGTWEVAVEDASKLGIKYMVCPMLSYDDRQTLDDYKFAADAFNKAGETCKSAGIQFCYHNHAFEFDKIDGQVPYDILLNATDPDLVKMEIDIYWVRKAGLDPVAMINAHPGRFPLWHVKDMDDTPDQGFAEVGHGVIDWTEIFPLADKSGLEYYFVEQDRTAGSPFDSIKKSITYLNNHILK</sequence>
<dbReference type="InterPro" id="IPR013022">
    <property type="entry name" value="Xyl_isomerase-like_TIM-brl"/>
</dbReference>
<protein>
    <submittedName>
        <fullName evidence="2">Sugar phosphate isomerase/epimerase</fullName>
    </submittedName>
</protein>
<dbReference type="PROSITE" id="PS51257">
    <property type="entry name" value="PROKAR_LIPOPROTEIN"/>
    <property type="match status" value="1"/>
</dbReference>
<gene>
    <name evidence="2" type="ORF">KUV50_01720</name>
</gene>